<gene>
    <name evidence="1" type="ORF">CYY_005590</name>
</gene>
<keyword evidence="2" id="KW-1185">Reference proteome</keyword>
<sequence length="497" mass="56470">MESMKTSISAIGQSVKGAMTGEHKVVNTKLIRFSGYQVDINNKTYNTMGKVGGNDVTDWYLDLNKGMEVDPKTMEIKECRIESNNDADPNLPTCDVGTSRYRPIGLRVGTQENKFNTVFLGNLGYGHGNYTTDDGETKKADEKGIIVGGGSSGNDRFHIFMNPEKAPSKSSNVRSVKFFEDLKKWKCCVNEKGGLLVGVVGCQDRSDCDFSEQELTDAHSSIQKLNDFIKQHCSPSNKKYHDFKKLILTLHTTFNFVDWRMEGHLSEYPLLVATLGRAYHDLNREISEQGFKDRLWYTLSIPSTLGGFNETFVKRWRDLGMTDVLKNDNIQRPWMVGYLVSDINETEWDRNIKDIHEKYVMAPYSNTDTFDILKQMFLVPTADDVKKRLFNLTLINHEEPMSSSTETPNRRPINRDFVGEVSKVLISQGFAGLILLSDRIDCHFNSVKKCPPANIEYDETLSAFYKNQEDVKEILDLVGFKSQEITNIERIAHSMSC</sequence>
<proteinExistence type="predicted"/>
<dbReference type="Proteomes" id="UP000695562">
    <property type="component" value="Unassembled WGS sequence"/>
</dbReference>
<comment type="caution">
    <text evidence="1">The sequence shown here is derived from an EMBL/GenBank/DDBJ whole genome shotgun (WGS) entry which is preliminary data.</text>
</comment>
<dbReference type="Pfam" id="PF05541">
    <property type="entry name" value="Spheroidin"/>
    <property type="match status" value="1"/>
</dbReference>
<dbReference type="OrthoDB" id="10607739at2759"/>
<dbReference type="AlphaFoldDB" id="A0A8J4UYL8"/>
<protein>
    <submittedName>
        <fullName evidence="1">Uncharacterized protein</fullName>
    </submittedName>
</protein>
<evidence type="ECO:0000313" key="1">
    <source>
        <dbReference type="EMBL" id="KAF2073095.1"/>
    </source>
</evidence>
<evidence type="ECO:0000313" key="2">
    <source>
        <dbReference type="Proteomes" id="UP000695562"/>
    </source>
</evidence>
<dbReference type="InterPro" id="IPR008843">
    <property type="entry name" value="Spheroidin"/>
</dbReference>
<organism evidence="1 2">
    <name type="scientific">Polysphondylium violaceum</name>
    <dbReference type="NCBI Taxonomy" id="133409"/>
    <lineage>
        <taxon>Eukaryota</taxon>
        <taxon>Amoebozoa</taxon>
        <taxon>Evosea</taxon>
        <taxon>Eumycetozoa</taxon>
        <taxon>Dictyostelia</taxon>
        <taxon>Dictyosteliales</taxon>
        <taxon>Dictyosteliaceae</taxon>
        <taxon>Polysphondylium</taxon>
    </lineage>
</organism>
<reference evidence="1" key="1">
    <citation type="submission" date="2020-01" db="EMBL/GenBank/DDBJ databases">
        <title>Development of genomics and gene disruption for Polysphondylium violaceum indicates a role for the polyketide synthase stlB in stalk morphogenesis.</title>
        <authorList>
            <person name="Narita B."/>
            <person name="Kawabe Y."/>
            <person name="Kin K."/>
            <person name="Saito T."/>
            <person name="Gibbs R."/>
            <person name="Kuspa A."/>
            <person name="Muzny D."/>
            <person name="Queller D."/>
            <person name="Richards S."/>
            <person name="Strassman J."/>
            <person name="Sucgang R."/>
            <person name="Worley K."/>
            <person name="Schaap P."/>
        </authorList>
    </citation>
    <scope>NUCLEOTIDE SEQUENCE</scope>
    <source>
        <strain evidence="1">QSvi11</strain>
    </source>
</reference>
<dbReference type="EMBL" id="AJWJ01000227">
    <property type="protein sequence ID" value="KAF2073095.1"/>
    <property type="molecule type" value="Genomic_DNA"/>
</dbReference>
<name>A0A8J4UYL8_9MYCE</name>
<accession>A0A8J4UYL8</accession>